<evidence type="ECO:0000313" key="2">
    <source>
        <dbReference type="EMBL" id="KAF5574497.1"/>
    </source>
</evidence>
<evidence type="ECO:0000256" key="1">
    <source>
        <dbReference type="SAM" id="MobiDB-lite"/>
    </source>
</evidence>
<feature type="region of interest" description="Disordered" evidence="1">
    <location>
        <begin position="1"/>
        <end position="28"/>
    </location>
</feature>
<keyword evidence="3" id="KW-1185">Reference proteome</keyword>
<proteinExistence type="predicted"/>
<dbReference type="AlphaFoldDB" id="A0A8H5KIJ0"/>
<comment type="caution">
    <text evidence="2">The sequence shown here is derived from an EMBL/GenBank/DDBJ whole genome shotgun (WGS) entry which is preliminary data.</text>
</comment>
<protein>
    <submittedName>
        <fullName evidence="2">Uncharacterized protein</fullName>
    </submittedName>
</protein>
<gene>
    <name evidence="2" type="ORF">FPANT_11757</name>
</gene>
<dbReference type="Proteomes" id="UP000544095">
    <property type="component" value="Unassembled WGS sequence"/>
</dbReference>
<name>A0A8H5KIJ0_9HYPO</name>
<dbReference type="EMBL" id="JAAOAR010000733">
    <property type="protein sequence ID" value="KAF5574497.1"/>
    <property type="molecule type" value="Genomic_DNA"/>
</dbReference>
<organism evidence="2 3">
    <name type="scientific">Fusarium pseudoanthophilum</name>
    <dbReference type="NCBI Taxonomy" id="48495"/>
    <lineage>
        <taxon>Eukaryota</taxon>
        <taxon>Fungi</taxon>
        <taxon>Dikarya</taxon>
        <taxon>Ascomycota</taxon>
        <taxon>Pezizomycotina</taxon>
        <taxon>Sordariomycetes</taxon>
        <taxon>Hypocreomycetidae</taxon>
        <taxon>Hypocreales</taxon>
        <taxon>Nectriaceae</taxon>
        <taxon>Fusarium</taxon>
        <taxon>Fusarium fujikuroi species complex</taxon>
    </lineage>
</organism>
<reference evidence="2 3" key="1">
    <citation type="submission" date="2020-05" db="EMBL/GenBank/DDBJ databases">
        <title>Identification and distribution of gene clusters putatively required for synthesis of sphingolipid metabolism inhibitors in phylogenetically diverse species of the filamentous fungus Fusarium.</title>
        <authorList>
            <person name="Kim H.-S."/>
            <person name="Busman M."/>
            <person name="Brown D.W."/>
            <person name="Divon H."/>
            <person name="Uhlig S."/>
            <person name="Proctor R.H."/>
        </authorList>
    </citation>
    <scope>NUCLEOTIDE SEQUENCE [LARGE SCALE GENOMIC DNA]</scope>
    <source>
        <strain evidence="2 3">NRRL 25211</strain>
    </source>
</reference>
<feature type="compositionally biased region" description="Polar residues" evidence="1">
    <location>
        <begin position="15"/>
        <end position="25"/>
    </location>
</feature>
<accession>A0A8H5KIJ0</accession>
<evidence type="ECO:0000313" key="3">
    <source>
        <dbReference type="Proteomes" id="UP000544095"/>
    </source>
</evidence>
<sequence>MDVPHSPPRGRSKSFHATSQDTAQSADAVHVETIPMDIDYSRSAAHDSTIPVSWSGVTTANGGVLHHEENHISPEERRVEVYSRSTMPAPNTKDTATNDLFAYGMPKLYDEYLCRYVKGLEKDTNQPPFARTASKTLFVFYCHESVHELSLYCAALFSLNKSQIPQLHARAVMLLAKESYIRSESLNTWAEIDYPHELVALADKMKLQIHMHLPWRDFIGLAKATAPLRDAGFELSVTFNEEEWSDIPSQYRDFHKALATKAITGIQLDAANLRFQQDMPEFIADQLTAHGTRGFRPNKRRWHSSLANLS</sequence>